<dbReference type="EMBL" id="JAXLPB010000007">
    <property type="protein sequence ID" value="MDY8110899.1"/>
    <property type="molecule type" value="Genomic_DNA"/>
</dbReference>
<keyword evidence="2" id="KW-1185">Reference proteome</keyword>
<dbReference type="SUPFAM" id="SSF53098">
    <property type="entry name" value="Ribonuclease H-like"/>
    <property type="match status" value="1"/>
</dbReference>
<evidence type="ECO:0008006" key="3">
    <source>
        <dbReference type="Google" id="ProtNLM"/>
    </source>
</evidence>
<dbReference type="Proteomes" id="UP001294412">
    <property type="component" value="Unassembled WGS sequence"/>
</dbReference>
<dbReference type="PANTHER" id="PTHR10948">
    <property type="entry name" value="TRANSPOSASE"/>
    <property type="match status" value="1"/>
</dbReference>
<dbReference type="PANTHER" id="PTHR10948:SF23">
    <property type="entry name" value="TRANSPOSASE INSI FOR INSERTION SEQUENCE ELEMENT IS30A-RELATED"/>
    <property type="match status" value="1"/>
</dbReference>
<reference evidence="1 2" key="1">
    <citation type="submission" date="2023-12" db="EMBL/GenBank/DDBJ databases">
        <title>Description of Novel Strain Fulvimarina sp. 2208YS6-2-32 isolated from Uroteuthis (Photololigo) edulis.</title>
        <authorList>
            <person name="Park J.-S."/>
        </authorList>
    </citation>
    <scope>NUCLEOTIDE SEQUENCE [LARGE SCALE GENOMIC DNA]</scope>
    <source>
        <strain evidence="1 2">2208YS6-2-32</strain>
    </source>
</reference>
<gene>
    <name evidence="1" type="ORF">U0C82_17305</name>
</gene>
<accession>A0ABU5I695</accession>
<evidence type="ECO:0000313" key="2">
    <source>
        <dbReference type="Proteomes" id="UP001294412"/>
    </source>
</evidence>
<dbReference type="InterPro" id="IPR012337">
    <property type="entry name" value="RNaseH-like_sf"/>
</dbReference>
<sequence>MLVLHERKTRMTIVTRLTGKTAAETISAMTAIFRRVDPGLRSSVTFDNDTTFARHALLKNLFGMTTWFCDAYASWQKWRRRKREWSIATMAATLARSRHPVRTRSSECHRLAQHHAEEMSWLHHTASGSPQRAWQRRPDPLLMKRLHFTLESTGFKKLTKPENLRQVGAFAAQFRVEINILYRAR</sequence>
<name>A0ABU5I695_9HYPH</name>
<proteinExistence type="predicted"/>
<evidence type="ECO:0000313" key="1">
    <source>
        <dbReference type="EMBL" id="MDY8110899.1"/>
    </source>
</evidence>
<comment type="caution">
    <text evidence="1">The sequence shown here is derived from an EMBL/GenBank/DDBJ whole genome shotgun (WGS) entry which is preliminary data.</text>
</comment>
<dbReference type="InterPro" id="IPR051917">
    <property type="entry name" value="Transposase-Integrase"/>
</dbReference>
<protein>
    <recommendedName>
        <fullName evidence="3">Integrase catalytic domain-containing protein</fullName>
    </recommendedName>
</protein>
<organism evidence="1 2">
    <name type="scientific">Fulvimarina uroteuthidis</name>
    <dbReference type="NCBI Taxonomy" id="3098149"/>
    <lineage>
        <taxon>Bacteria</taxon>
        <taxon>Pseudomonadati</taxon>
        <taxon>Pseudomonadota</taxon>
        <taxon>Alphaproteobacteria</taxon>
        <taxon>Hyphomicrobiales</taxon>
        <taxon>Aurantimonadaceae</taxon>
        <taxon>Fulvimarina</taxon>
    </lineage>
</organism>